<dbReference type="RefSeq" id="WP_302035880.1">
    <property type="nucleotide sequence ID" value="NZ_JAUKPO010000001.1"/>
</dbReference>
<dbReference type="PANTHER" id="PTHR12110">
    <property type="entry name" value="HYDROXYPYRUVATE ISOMERASE"/>
    <property type="match status" value="1"/>
</dbReference>
<dbReference type="InterPro" id="IPR013022">
    <property type="entry name" value="Xyl_isomerase-like_TIM-brl"/>
</dbReference>
<keyword evidence="1" id="KW-0732">Signal</keyword>
<comment type="caution">
    <text evidence="3">The sequence shown here is derived from an EMBL/GenBank/DDBJ whole genome shotgun (WGS) entry which is preliminary data.</text>
</comment>
<dbReference type="InterPro" id="IPR036237">
    <property type="entry name" value="Xyl_isomerase-like_sf"/>
</dbReference>
<dbReference type="Proteomes" id="UP001168528">
    <property type="component" value="Unassembled WGS sequence"/>
</dbReference>
<keyword evidence="3" id="KW-0413">Isomerase</keyword>
<evidence type="ECO:0000256" key="1">
    <source>
        <dbReference type="SAM" id="SignalP"/>
    </source>
</evidence>
<feature type="signal peptide" evidence="1">
    <location>
        <begin position="1"/>
        <end position="25"/>
    </location>
</feature>
<evidence type="ECO:0000313" key="3">
    <source>
        <dbReference type="EMBL" id="MDO1445084.1"/>
    </source>
</evidence>
<gene>
    <name evidence="3" type="ORF">Q0590_02420</name>
</gene>
<dbReference type="Gene3D" id="3.20.20.150">
    <property type="entry name" value="Divalent-metal-dependent TIM barrel enzymes"/>
    <property type="match status" value="1"/>
</dbReference>
<feature type="chain" id="PRO_5047256950" evidence="1">
    <location>
        <begin position="26"/>
        <end position="321"/>
    </location>
</feature>
<feature type="domain" description="Xylose isomerase-like TIM barrel" evidence="2">
    <location>
        <begin position="78"/>
        <end position="304"/>
    </location>
</feature>
<sequence length="321" mass="35695">MANRRFFLKHTGALALGTLLFPACSSETKNETTQTADTTAAATSTTQTTSATGNLGPVGLQLYSVKDVIEGDLKGILQQLATIGYKEVESYPGQKGHYFGYTPEEFKTMLSDMGLTLVSSHFGSGSRDGKKVDTWQQATLLQNFEALVEQAAKTGQKYLTCSSISEGLHKTQDDLKRTAELFNKAGESCKKAGMQFAYHNHAFEFEKVGNAVKLDYLIENTDPENVKYELDLFWVVAGGQDPIAYLNRYPNRFPLGHVKDMDKADKTKNTEIGSGSINYQQILDVAKEKGMQHFFVEQESFTRPSMESMKMNYDYLSKLTV</sequence>
<dbReference type="InterPro" id="IPR050312">
    <property type="entry name" value="IolE/XylAMocC-like"/>
</dbReference>
<evidence type="ECO:0000313" key="4">
    <source>
        <dbReference type="Proteomes" id="UP001168528"/>
    </source>
</evidence>
<protein>
    <submittedName>
        <fullName evidence="3">Sugar phosphate isomerase/epimerase</fullName>
    </submittedName>
</protein>
<organism evidence="3 4">
    <name type="scientific">Rhodocytophaga aerolata</name>
    <dbReference type="NCBI Taxonomy" id="455078"/>
    <lineage>
        <taxon>Bacteria</taxon>
        <taxon>Pseudomonadati</taxon>
        <taxon>Bacteroidota</taxon>
        <taxon>Cytophagia</taxon>
        <taxon>Cytophagales</taxon>
        <taxon>Rhodocytophagaceae</taxon>
        <taxon>Rhodocytophaga</taxon>
    </lineage>
</organism>
<keyword evidence="4" id="KW-1185">Reference proteome</keyword>
<accession>A0ABT8QZI1</accession>
<reference evidence="3" key="1">
    <citation type="submission" date="2023-07" db="EMBL/GenBank/DDBJ databases">
        <title>The genome sequence of Rhodocytophaga aerolata KACC 12507.</title>
        <authorList>
            <person name="Zhang X."/>
        </authorList>
    </citation>
    <scope>NUCLEOTIDE SEQUENCE</scope>
    <source>
        <strain evidence="3">KACC 12507</strain>
    </source>
</reference>
<name>A0ABT8QZI1_9BACT</name>
<dbReference type="Pfam" id="PF01261">
    <property type="entry name" value="AP_endonuc_2"/>
    <property type="match status" value="1"/>
</dbReference>
<evidence type="ECO:0000259" key="2">
    <source>
        <dbReference type="Pfam" id="PF01261"/>
    </source>
</evidence>
<dbReference type="PANTHER" id="PTHR12110:SF41">
    <property type="entry name" value="INOSOSE DEHYDRATASE"/>
    <property type="match status" value="1"/>
</dbReference>
<dbReference type="EMBL" id="JAUKPO010000001">
    <property type="protein sequence ID" value="MDO1445084.1"/>
    <property type="molecule type" value="Genomic_DNA"/>
</dbReference>
<proteinExistence type="predicted"/>
<dbReference type="GO" id="GO:0016853">
    <property type="term" value="F:isomerase activity"/>
    <property type="evidence" value="ECO:0007669"/>
    <property type="project" value="UniProtKB-KW"/>
</dbReference>
<dbReference type="SUPFAM" id="SSF51658">
    <property type="entry name" value="Xylose isomerase-like"/>
    <property type="match status" value="1"/>
</dbReference>